<evidence type="ECO:0000256" key="14">
    <source>
        <dbReference type="ARBA" id="ARBA00023239"/>
    </source>
</evidence>
<evidence type="ECO:0000256" key="11">
    <source>
        <dbReference type="ARBA" id="ARBA00023034"/>
    </source>
</evidence>
<dbReference type="InterPro" id="IPR044516">
    <property type="entry name" value="UXS-like"/>
</dbReference>
<evidence type="ECO:0000256" key="7">
    <source>
        <dbReference type="ARBA" id="ARBA00022793"/>
    </source>
</evidence>
<dbReference type="GO" id="GO:0070403">
    <property type="term" value="F:NAD+ binding"/>
    <property type="evidence" value="ECO:0007669"/>
    <property type="project" value="InterPro"/>
</dbReference>
<evidence type="ECO:0000256" key="2">
    <source>
        <dbReference type="ARBA" id="ARBA00004447"/>
    </source>
</evidence>
<comment type="pathway">
    <text evidence="3">Nucleotide-sugar biosynthesis; UDP-alpha-D-xylose biosynthesis; UDP-alpha-D-xylose from UDP-alpha-D-glucuronate: step 1/1.</text>
</comment>
<keyword evidence="13" id="KW-0325">Glycoprotein</keyword>
<dbReference type="SUPFAM" id="SSF51735">
    <property type="entry name" value="NAD(P)-binding Rossmann-fold domains"/>
    <property type="match status" value="1"/>
</dbReference>
<dbReference type="Proteomes" id="UP000034543">
    <property type="component" value="Unassembled WGS sequence"/>
</dbReference>
<evidence type="ECO:0000256" key="5">
    <source>
        <dbReference type="ARBA" id="ARBA00012290"/>
    </source>
</evidence>
<proteinExistence type="inferred from homology"/>
<keyword evidence="10" id="KW-0520">NAD</keyword>
<dbReference type="GO" id="GO:0048040">
    <property type="term" value="F:UDP-glucuronate decarboxylase activity"/>
    <property type="evidence" value="ECO:0007669"/>
    <property type="project" value="UniProtKB-EC"/>
</dbReference>
<accession>A0A0G1CK81</accession>
<evidence type="ECO:0000313" key="17">
    <source>
        <dbReference type="Proteomes" id="UP000034543"/>
    </source>
</evidence>
<dbReference type="InterPro" id="IPR016040">
    <property type="entry name" value="NAD(P)-bd_dom"/>
</dbReference>
<evidence type="ECO:0000256" key="12">
    <source>
        <dbReference type="ARBA" id="ARBA00023136"/>
    </source>
</evidence>
<dbReference type="GO" id="GO:0042732">
    <property type="term" value="P:D-xylose metabolic process"/>
    <property type="evidence" value="ECO:0007669"/>
    <property type="project" value="InterPro"/>
</dbReference>
<evidence type="ECO:0000256" key="1">
    <source>
        <dbReference type="ARBA" id="ARBA00001911"/>
    </source>
</evidence>
<sequence>MKYLITGGAGFIGSHLSEQLLATGHTITCVDNFLTGSRKNIAHLLKNSSFRLVEADCSKPLAQLDPHEVIIHLASPASPPKYQKYPIETLLVNSIGTYELLKLAHWWQARFMFASTSEVYGDPLEHPQKETYWGNVNPAGPRSCYDEGKRVGEAFVYTYCTKFNLDTRVIRIFNTYGPRMDIDDGRVVTNFIAQILRKQPLTIYGDGSQSRSFCYVSDLVAGIIKVVESEKAKGETINLGNPTEHTISEFAKIIKELAHYEGELVNSKLPEDDPKLRRPDITKAQNLLGWQPQITLTEGLKKTLAFFQNLMNGRISIL</sequence>
<protein>
    <recommendedName>
        <fullName evidence="5">UDP-glucuronate decarboxylase</fullName>
        <ecNumber evidence="5">4.1.1.35</ecNumber>
    </recommendedName>
</protein>
<dbReference type="GO" id="GO:0033320">
    <property type="term" value="P:UDP-D-xylose biosynthetic process"/>
    <property type="evidence" value="ECO:0007669"/>
    <property type="project" value="UniProtKB-UniPathway"/>
</dbReference>
<dbReference type="Gene3D" id="3.40.50.720">
    <property type="entry name" value="NAD(P)-binding Rossmann-like Domain"/>
    <property type="match status" value="1"/>
</dbReference>
<dbReference type="EMBL" id="LCFB01000004">
    <property type="protein sequence ID" value="KKS85892.1"/>
    <property type="molecule type" value="Genomic_DNA"/>
</dbReference>
<dbReference type="PANTHER" id="PTHR43078">
    <property type="entry name" value="UDP-GLUCURONIC ACID DECARBOXYLASE-RELATED"/>
    <property type="match status" value="1"/>
</dbReference>
<evidence type="ECO:0000256" key="3">
    <source>
        <dbReference type="ARBA" id="ARBA00005100"/>
    </source>
</evidence>
<dbReference type="GO" id="GO:0005737">
    <property type="term" value="C:cytoplasm"/>
    <property type="evidence" value="ECO:0007669"/>
    <property type="project" value="TreeGrafter"/>
</dbReference>
<dbReference type="STRING" id="1618436.UV59_C0004G0040"/>
<dbReference type="FunFam" id="3.40.50.720:FF:000065">
    <property type="entry name" value="UDP-glucuronic acid decarboxylase 1"/>
    <property type="match status" value="1"/>
</dbReference>
<keyword evidence="9" id="KW-1133">Transmembrane helix</keyword>
<dbReference type="UniPathway" id="UPA00796">
    <property type="reaction ID" value="UER00771"/>
</dbReference>
<comment type="subcellular location">
    <subcellularLocation>
        <location evidence="2">Golgi apparatus</location>
        <location evidence="2">Golgi stack membrane</location>
        <topology evidence="2">Single-pass type II membrane protein</topology>
    </subcellularLocation>
</comment>
<dbReference type="EC" id="4.1.1.35" evidence="5"/>
<organism evidence="16 17">
    <name type="scientific">Candidatus Gottesmanbacteria bacterium GW2011_GWA1_43_11</name>
    <dbReference type="NCBI Taxonomy" id="1618436"/>
    <lineage>
        <taxon>Bacteria</taxon>
        <taxon>Candidatus Gottesmaniibacteriota</taxon>
    </lineage>
</organism>
<dbReference type="CDD" id="cd05230">
    <property type="entry name" value="UGD_SDR_e"/>
    <property type="match status" value="1"/>
</dbReference>
<reference evidence="16 17" key="1">
    <citation type="journal article" date="2015" name="Nature">
        <title>rRNA introns, odd ribosomes, and small enigmatic genomes across a large radiation of phyla.</title>
        <authorList>
            <person name="Brown C.T."/>
            <person name="Hug L.A."/>
            <person name="Thomas B.C."/>
            <person name="Sharon I."/>
            <person name="Castelle C.J."/>
            <person name="Singh A."/>
            <person name="Wilkins M.J."/>
            <person name="Williams K.H."/>
            <person name="Banfield J.F."/>
        </authorList>
    </citation>
    <scope>NUCLEOTIDE SEQUENCE [LARGE SCALE GENOMIC DNA]</scope>
</reference>
<dbReference type="AlphaFoldDB" id="A0A0G1CK81"/>
<gene>
    <name evidence="16" type="ORF">UV59_C0004G0040</name>
</gene>
<keyword evidence="8" id="KW-0735">Signal-anchor</keyword>
<keyword evidence="6" id="KW-0812">Transmembrane</keyword>
<evidence type="ECO:0000256" key="10">
    <source>
        <dbReference type="ARBA" id="ARBA00023027"/>
    </source>
</evidence>
<keyword evidence="11" id="KW-0333">Golgi apparatus</keyword>
<name>A0A0G1CK81_9BACT</name>
<comment type="cofactor">
    <cofactor evidence="1">
        <name>NAD(+)</name>
        <dbReference type="ChEBI" id="CHEBI:57540"/>
    </cofactor>
</comment>
<evidence type="ECO:0000256" key="13">
    <source>
        <dbReference type="ARBA" id="ARBA00023180"/>
    </source>
</evidence>
<evidence type="ECO:0000259" key="15">
    <source>
        <dbReference type="Pfam" id="PF16363"/>
    </source>
</evidence>
<comment type="caution">
    <text evidence="16">The sequence shown here is derived from an EMBL/GenBank/DDBJ whole genome shotgun (WGS) entry which is preliminary data.</text>
</comment>
<dbReference type="Pfam" id="PF16363">
    <property type="entry name" value="GDP_Man_Dehyd"/>
    <property type="match status" value="1"/>
</dbReference>
<keyword evidence="7" id="KW-0210">Decarboxylase</keyword>
<keyword evidence="14" id="KW-0456">Lyase</keyword>
<dbReference type="PATRIC" id="fig|1618436.3.peg.246"/>
<keyword evidence="12" id="KW-0472">Membrane</keyword>
<evidence type="ECO:0000256" key="8">
    <source>
        <dbReference type="ARBA" id="ARBA00022968"/>
    </source>
</evidence>
<evidence type="ECO:0000256" key="4">
    <source>
        <dbReference type="ARBA" id="ARBA00007505"/>
    </source>
</evidence>
<comment type="similarity">
    <text evidence="4">Belongs to the NAD(P)-dependent epimerase/dehydratase family. UDP-glucuronic acid decarboxylase subfamily.</text>
</comment>
<dbReference type="InterPro" id="IPR036291">
    <property type="entry name" value="NAD(P)-bd_dom_sf"/>
</dbReference>
<evidence type="ECO:0000256" key="6">
    <source>
        <dbReference type="ARBA" id="ARBA00022692"/>
    </source>
</evidence>
<evidence type="ECO:0000313" key="16">
    <source>
        <dbReference type="EMBL" id="KKS85892.1"/>
    </source>
</evidence>
<evidence type="ECO:0000256" key="9">
    <source>
        <dbReference type="ARBA" id="ARBA00022989"/>
    </source>
</evidence>
<dbReference type="PANTHER" id="PTHR43078:SF6">
    <property type="entry name" value="UDP-GLUCURONIC ACID DECARBOXYLASE 1"/>
    <property type="match status" value="1"/>
</dbReference>
<feature type="domain" description="NAD(P)-binding" evidence="15">
    <location>
        <begin position="4"/>
        <end position="303"/>
    </location>
</feature>